<comment type="cofactor">
    <cofactor evidence="7">
        <name>heme</name>
        <dbReference type="ChEBI" id="CHEBI:30413"/>
    </cofactor>
</comment>
<dbReference type="GO" id="GO:0005506">
    <property type="term" value="F:iron ion binding"/>
    <property type="evidence" value="ECO:0007669"/>
    <property type="project" value="InterPro"/>
</dbReference>
<dbReference type="InterPro" id="IPR036396">
    <property type="entry name" value="Cyt_P450_sf"/>
</dbReference>
<evidence type="ECO:0000256" key="2">
    <source>
        <dbReference type="ARBA" id="ARBA00022617"/>
    </source>
</evidence>
<accession>A0A6S6TP33</accession>
<name>A0A6S6TP33_9BACT</name>
<evidence type="ECO:0000256" key="6">
    <source>
        <dbReference type="ARBA" id="ARBA00023033"/>
    </source>
</evidence>
<keyword evidence="3 7" id="KW-0479">Metal-binding</keyword>
<evidence type="ECO:0000256" key="5">
    <source>
        <dbReference type="ARBA" id="ARBA00023004"/>
    </source>
</evidence>
<dbReference type="InterPro" id="IPR001128">
    <property type="entry name" value="Cyt_P450"/>
</dbReference>
<dbReference type="PANTHER" id="PTHR24291:SF50">
    <property type="entry name" value="BIFUNCTIONAL ALBAFLAVENONE MONOOXYGENASE_TERPENE SYNTHASE"/>
    <property type="match status" value="1"/>
</dbReference>
<protein>
    <submittedName>
        <fullName evidence="9">Cytochrome P450</fullName>
    </submittedName>
</protein>
<proteinExistence type="inferred from homology"/>
<evidence type="ECO:0000256" key="3">
    <source>
        <dbReference type="ARBA" id="ARBA00022723"/>
    </source>
</evidence>
<keyword evidence="2 7" id="KW-0349">Heme</keyword>
<evidence type="ECO:0000256" key="4">
    <source>
        <dbReference type="ARBA" id="ARBA00023002"/>
    </source>
</evidence>
<dbReference type="PANTHER" id="PTHR24291">
    <property type="entry name" value="CYTOCHROME P450 FAMILY 4"/>
    <property type="match status" value="1"/>
</dbReference>
<dbReference type="SUPFAM" id="SSF48264">
    <property type="entry name" value="Cytochrome P450"/>
    <property type="match status" value="1"/>
</dbReference>
<dbReference type="AlphaFoldDB" id="A0A6S6TP33"/>
<evidence type="ECO:0000256" key="7">
    <source>
        <dbReference type="PIRSR" id="PIRSR602401-1"/>
    </source>
</evidence>
<feature type="binding site" description="axial binding residue" evidence="7">
    <location>
        <position position="397"/>
    </location>
    <ligand>
        <name>heme</name>
        <dbReference type="ChEBI" id="CHEBI:30413"/>
    </ligand>
    <ligandPart>
        <name>Fe</name>
        <dbReference type="ChEBI" id="CHEBI:18248"/>
    </ligandPart>
</feature>
<dbReference type="InterPro" id="IPR002401">
    <property type="entry name" value="Cyt_P450_E_grp-I"/>
</dbReference>
<keyword evidence="5 7" id="KW-0408">Iron</keyword>
<sequence>MPNSSIKLPKLSLFAFLRKWPSMNRNLILFFKEILDQNDGIVQLPNKLVLTDDAELIQYFLQKNYKNYIKTALVRNFVKNQIGNGLFTSDGAYWLKQRRVIQAGFHKKKLTGIATIMLDEINHYMDHIMDAYAESNEEIDLEKEMTYLASKIVSKSLFGQEFDNDKIDIIDKSISNANKYIVAVSKQPFTKPWYHLNGDYKRIMQQKKIRDQFILDFIEERKQSGEKRDDLLGMLLETEYEDGSCMDKQQLLDESIILLVAGNKTSATTMAWLFYLLATHPEIEQKVLESVTDNLGNVEPSIDNLRSLTYPLQVLEETLRIYPVVWLIDREPVEDDEFAEIKIKKGQDIGAFIYGLHHNPKYWKDPEKFDPDRFTPENKKEQVPFSYLPFGGGPRICIGKNFAIMEMQFILAMLIRRYQFTLSPGQEIGFKPLLTLSPTNGIKVRVQKRTTL</sequence>
<organism evidence="9">
    <name type="scientific">uncultured Aureispira sp</name>
    <dbReference type="NCBI Taxonomy" id="1331704"/>
    <lineage>
        <taxon>Bacteria</taxon>
        <taxon>Pseudomonadati</taxon>
        <taxon>Bacteroidota</taxon>
        <taxon>Saprospiria</taxon>
        <taxon>Saprospirales</taxon>
        <taxon>Saprospiraceae</taxon>
        <taxon>Aureispira</taxon>
        <taxon>environmental samples</taxon>
    </lineage>
</organism>
<reference evidence="9" key="1">
    <citation type="submission" date="2020-01" db="EMBL/GenBank/DDBJ databases">
        <authorList>
            <person name="Meier V. D."/>
            <person name="Meier V D."/>
        </authorList>
    </citation>
    <scope>NUCLEOTIDE SEQUENCE</scope>
    <source>
        <strain evidence="9">HLG_WM_MAG_10</strain>
    </source>
</reference>
<dbReference type="Pfam" id="PF00067">
    <property type="entry name" value="p450"/>
    <property type="match status" value="1"/>
</dbReference>
<dbReference type="GO" id="GO:0020037">
    <property type="term" value="F:heme binding"/>
    <property type="evidence" value="ECO:0007669"/>
    <property type="project" value="InterPro"/>
</dbReference>
<keyword evidence="6 8" id="KW-0503">Monooxygenase</keyword>
<dbReference type="GO" id="GO:0004497">
    <property type="term" value="F:monooxygenase activity"/>
    <property type="evidence" value="ECO:0007669"/>
    <property type="project" value="UniProtKB-KW"/>
</dbReference>
<dbReference type="Gene3D" id="1.10.630.10">
    <property type="entry name" value="Cytochrome P450"/>
    <property type="match status" value="1"/>
</dbReference>
<gene>
    <name evidence="9" type="ORF">HELGO_WM16969</name>
</gene>
<keyword evidence="4 8" id="KW-0560">Oxidoreductase</keyword>
<evidence type="ECO:0000256" key="8">
    <source>
        <dbReference type="RuleBase" id="RU000461"/>
    </source>
</evidence>
<dbReference type="PROSITE" id="PS00086">
    <property type="entry name" value="CYTOCHROME_P450"/>
    <property type="match status" value="1"/>
</dbReference>
<dbReference type="InterPro" id="IPR017972">
    <property type="entry name" value="Cyt_P450_CS"/>
</dbReference>
<dbReference type="EMBL" id="CACVAQ010000240">
    <property type="protein sequence ID" value="CAA6816736.1"/>
    <property type="molecule type" value="Genomic_DNA"/>
</dbReference>
<dbReference type="InterPro" id="IPR050196">
    <property type="entry name" value="Cytochrome_P450_Monoox"/>
</dbReference>
<evidence type="ECO:0000313" key="9">
    <source>
        <dbReference type="EMBL" id="CAA6816736.1"/>
    </source>
</evidence>
<comment type="similarity">
    <text evidence="1 8">Belongs to the cytochrome P450 family.</text>
</comment>
<evidence type="ECO:0000256" key="1">
    <source>
        <dbReference type="ARBA" id="ARBA00010617"/>
    </source>
</evidence>
<dbReference type="PRINTS" id="PR00463">
    <property type="entry name" value="EP450I"/>
</dbReference>
<dbReference type="PRINTS" id="PR00385">
    <property type="entry name" value="P450"/>
</dbReference>
<dbReference type="GO" id="GO:0016705">
    <property type="term" value="F:oxidoreductase activity, acting on paired donors, with incorporation or reduction of molecular oxygen"/>
    <property type="evidence" value="ECO:0007669"/>
    <property type="project" value="InterPro"/>
</dbReference>